<feature type="compositionally biased region" description="Acidic residues" evidence="12">
    <location>
        <begin position="466"/>
        <end position="477"/>
    </location>
</feature>
<dbReference type="Pfam" id="PF17292">
    <property type="entry name" value="POB3_N"/>
    <property type="match status" value="1"/>
</dbReference>
<dbReference type="CDD" id="cd01390">
    <property type="entry name" value="HMG-box_NHP6-like"/>
    <property type="match status" value="1"/>
</dbReference>
<evidence type="ECO:0000313" key="14">
    <source>
        <dbReference type="EMBL" id="CAG5113685.1"/>
    </source>
</evidence>
<dbReference type="SUPFAM" id="SSF47095">
    <property type="entry name" value="HMG-box"/>
    <property type="match status" value="1"/>
</dbReference>
<protein>
    <recommendedName>
        <fullName evidence="2 11">FACT complex subunit SSRP1</fullName>
    </recommendedName>
</protein>
<dbReference type="Pfam" id="PF21103">
    <property type="entry name" value="PH1_SSRP1-like"/>
    <property type="match status" value="1"/>
</dbReference>
<evidence type="ECO:0000256" key="9">
    <source>
        <dbReference type="ARBA" id="ARBA00023242"/>
    </source>
</evidence>
<dbReference type="SMART" id="SM00398">
    <property type="entry name" value="HMG"/>
    <property type="match status" value="1"/>
</dbReference>
<feature type="compositionally biased region" description="Basic and acidic residues" evidence="12">
    <location>
        <begin position="498"/>
        <end position="511"/>
    </location>
</feature>
<evidence type="ECO:0000256" key="2">
    <source>
        <dbReference type="ARBA" id="ARBA00016104"/>
    </source>
</evidence>
<feature type="compositionally biased region" description="Basic and acidic residues" evidence="12">
    <location>
        <begin position="478"/>
        <end position="489"/>
    </location>
</feature>
<evidence type="ECO:0000256" key="11">
    <source>
        <dbReference type="RuleBase" id="RU364013"/>
    </source>
</evidence>
<keyword evidence="15" id="KW-1185">Reference proteome</keyword>
<dbReference type="CDD" id="cd13231">
    <property type="entry name" value="PH2_SSRP1-like"/>
    <property type="match status" value="1"/>
</dbReference>
<dbReference type="SUPFAM" id="SSF50729">
    <property type="entry name" value="PH domain-like"/>
    <property type="match status" value="1"/>
</dbReference>
<keyword evidence="4 11" id="KW-0235">DNA replication</keyword>
<keyword evidence="8 11" id="KW-0234">DNA repair</keyword>
<dbReference type="InterPro" id="IPR011993">
    <property type="entry name" value="PH-like_dom_sf"/>
</dbReference>
<dbReference type="PROSITE" id="PS50118">
    <property type="entry name" value="HMG_BOX_2"/>
    <property type="match status" value="1"/>
</dbReference>
<dbReference type="SMART" id="SM01287">
    <property type="entry name" value="Rtt106"/>
    <property type="match status" value="1"/>
</dbReference>
<dbReference type="InterPro" id="IPR036910">
    <property type="entry name" value="HMG_box_dom_sf"/>
</dbReference>
<dbReference type="Proteomes" id="UP001158576">
    <property type="component" value="Chromosome 2"/>
</dbReference>
<feature type="region of interest" description="Disordered" evidence="12">
    <location>
        <begin position="459"/>
        <end position="560"/>
    </location>
</feature>
<organism evidence="14 15">
    <name type="scientific">Oikopleura dioica</name>
    <name type="common">Tunicate</name>
    <dbReference type="NCBI Taxonomy" id="34765"/>
    <lineage>
        <taxon>Eukaryota</taxon>
        <taxon>Metazoa</taxon>
        <taxon>Chordata</taxon>
        <taxon>Tunicata</taxon>
        <taxon>Appendicularia</taxon>
        <taxon>Copelata</taxon>
        <taxon>Oikopleuridae</taxon>
        <taxon>Oikopleura</taxon>
    </lineage>
</organism>
<feature type="domain" description="HMG box" evidence="13">
    <location>
        <begin position="557"/>
        <end position="625"/>
    </location>
</feature>
<dbReference type="InterPro" id="IPR024954">
    <property type="entry name" value="SSRP1_DD"/>
</dbReference>
<evidence type="ECO:0000256" key="10">
    <source>
        <dbReference type="PROSITE-ProRule" id="PRU00267"/>
    </source>
</evidence>
<evidence type="ECO:0000256" key="1">
    <source>
        <dbReference type="ARBA" id="ARBA00010060"/>
    </source>
</evidence>
<evidence type="ECO:0000256" key="7">
    <source>
        <dbReference type="ARBA" id="ARBA00023163"/>
    </source>
</evidence>
<proteinExistence type="inferred from homology"/>
<dbReference type="Pfam" id="PF08512">
    <property type="entry name" value="Rttp106-like_middle"/>
    <property type="match status" value="1"/>
</dbReference>
<name>A0ABN7T9M5_OIKDI</name>
<keyword evidence="5 11" id="KW-0227">DNA damage</keyword>
<dbReference type="PANTHER" id="PTHR45849:SF1">
    <property type="entry name" value="FACT COMPLEX SUBUNIT SSRP1"/>
    <property type="match status" value="1"/>
</dbReference>
<comment type="function">
    <text evidence="11">Component of the FACT complex, a general chromatin factor that acts to reorganize nucleosomes. The FACT complex is involved in multiple processes that require DNA as a template such as mRNA elongation, DNA replication and DNA repair. During transcription elongation the FACT complex acts as a histone chaperone that both destabilizes and restores nucleosomal structure. It facilitates the passage of RNA polymerase II and transcription by promoting the dissociation of one histone H2A-H2B dimer from the nucleosome, then subsequently promotes the reestablishment of the nucleosome following the passage of RNA polymerase II.</text>
</comment>
<dbReference type="InterPro" id="IPR000969">
    <property type="entry name" value="SSRP1/POB3"/>
</dbReference>
<dbReference type="InterPro" id="IPR035417">
    <property type="entry name" value="SSRP1/POB3_N"/>
</dbReference>
<keyword evidence="10" id="KW-0238">DNA-binding</keyword>
<dbReference type="Gene3D" id="2.30.29.30">
    <property type="entry name" value="Pleckstrin-homology domain (PH domain)/Phosphotyrosine-binding domain (PTB)"/>
    <property type="match status" value="2"/>
</dbReference>
<reference evidence="14 15" key="1">
    <citation type="submission" date="2021-04" db="EMBL/GenBank/DDBJ databases">
        <authorList>
            <person name="Bliznina A."/>
        </authorList>
    </citation>
    <scope>NUCLEOTIDE SEQUENCE [LARGE SCALE GENOMIC DNA]</scope>
</reference>
<dbReference type="Gene3D" id="2.30.29.220">
    <property type="entry name" value="Structure-specific recognition protein (SSRP1)"/>
    <property type="match status" value="1"/>
</dbReference>
<dbReference type="InterPro" id="IPR048993">
    <property type="entry name" value="SSRP1-like_PH1"/>
</dbReference>
<dbReference type="CDD" id="cd13230">
    <property type="entry name" value="PH1_SSRP1-like"/>
    <property type="match status" value="1"/>
</dbReference>
<gene>
    <name evidence="14" type="ORF">OKIOD_LOCUS16540</name>
</gene>
<keyword evidence="3 11" id="KW-0158">Chromosome</keyword>
<accession>A0ABN7T9M5</accession>
<sequence>MALPADALEFSVNQEIKGNKHSGKLRLTSQSILYKDSVTGRSDQISFDDLDEISWRRVADGNQLKIELLSGKIKKYDGFKDEHFKKLEKYFKNNPDKEINQEELSIKGWNWGKAEVNKDEFAFISDDGKRAFEIPLGNVSNCTSNKNELSLTFHQNEDANALTMMECRFHMPMADENTDPAVETAALITSRADVLEAKGNAYLTLPSIQCLTPRGRYDVKLFEKFLHLHGATHDFKITYTSIIRLFLLPHKDQRQVFFVIAIDPPIKQGQTRYPFIICVFDKEKYETINFDIDEAEVEEKFDGKLQKEMQGPHFELVSRLMKAVTGRKITVPGNFKSSTSLSCMACSYKAQSGVLFPLERGFMYLHKPPMHIRFDEIDNVNFARESTKLRSFEFHVQTKQGQKHVFGTIDRAEYNCFFDFVKEKGLKIRNINKHEEQRVEDFSDSSGDEYPDHYANKLKDEVRGMEDDDSESDDSDFDPDKADPEAKEGGDEEYDSDAADRSTDSEDRNSSDESEDEEERKPKKKEKERKQPKEKKARKEKEPKEGKSRKKKNKDGPKRAMSAYFFFINEEREKIKADNPGIKITEVSKIAGQRWREIDANDKAKYEEKALKDKERYEREKREFIAAGGEMTVSKSSPAKKAKKSSAAPAKSPAKTSAKSAEFVASSSSDSDSD</sequence>
<dbReference type="InterPro" id="IPR050454">
    <property type="entry name" value="RTT106/SSRP1_HistChap/FACT"/>
</dbReference>
<comment type="similarity">
    <text evidence="1 11">Belongs to the SSRP1 family.</text>
</comment>
<dbReference type="Pfam" id="PF03531">
    <property type="entry name" value="SSrecog"/>
    <property type="match status" value="1"/>
</dbReference>
<dbReference type="InterPro" id="IPR038167">
    <property type="entry name" value="SSRP1_sf"/>
</dbReference>
<feature type="compositionally biased region" description="Low complexity" evidence="12">
    <location>
        <begin position="645"/>
        <end position="674"/>
    </location>
</feature>
<evidence type="ECO:0000313" key="15">
    <source>
        <dbReference type="Proteomes" id="UP001158576"/>
    </source>
</evidence>
<keyword evidence="6 11" id="KW-0805">Transcription regulation</keyword>
<evidence type="ECO:0000256" key="5">
    <source>
        <dbReference type="ARBA" id="ARBA00022763"/>
    </source>
</evidence>
<dbReference type="Pfam" id="PF00505">
    <property type="entry name" value="HMG_box"/>
    <property type="match status" value="1"/>
</dbReference>
<dbReference type="PANTHER" id="PTHR45849">
    <property type="entry name" value="FACT COMPLEX SUBUNIT SSRP1"/>
    <property type="match status" value="1"/>
</dbReference>
<evidence type="ECO:0000259" key="13">
    <source>
        <dbReference type="PROSITE" id="PS50118"/>
    </source>
</evidence>
<dbReference type="InterPro" id="IPR013719">
    <property type="entry name" value="RTT106/SPT16-like_middle_dom"/>
</dbReference>
<evidence type="ECO:0000256" key="6">
    <source>
        <dbReference type="ARBA" id="ARBA00023015"/>
    </source>
</evidence>
<dbReference type="Gene3D" id="1.10.30.10">
    <property type="entry name" value="High mobility group box domain"/>
    <property type="match status" value="1"/>
</dbReference>
<dbReference type="PRINTS" id="PR00887">
    <property type="entry name" value="SSRCOGNITION"/>
</dbReference>
<keyword evidence="9 10" id="KW-0539">Nucleus</keyword>
<evidence type="ECO:0000256" key="12">
    <source>
        <dbReference type="SAM" id="MobiDB-lite"/>
    </source>
</evidence>
<keyword evidence="7 11" id="KW-0804">Transcription</keyword>
<feature type="compositionally biased region" description="Basic residues" evidence="12">
    <location>
        <begin position="522"/>
        <end position="536"/>
    </location>
</feature>
<feature type="region of interest" description="Disordered" evidence="12">
    <location>
        <begin position="629"/>
        <end position="674"/>
    </location>
</feature>
<evidence type="ECO:0000256" key="4">
    <source>
        <dbReference type="ARBA" id="ARBA00022705"/>
    </source>
</evidence>
<dbReference type="EMBL" id="OU015567">
    <property type="protein sequence ID" value="CAG5113685.1"/>
    <property type="molecule type" value="Genomic_DNA"/>
</dbReference>
<dbReference type="Gene3D" id="2.30.29.150">
    <property type="match status" value="1"/>
</dbReference>
<evidence type="ECO:0000256" key="8">
    <source>
        <dbReference type="ARBA" id="ARBA00023204"/>
    </source>
</evidence>
<evidence type="ECO:0000256" key="3">
    <source>
        <dbReference type="ARBA" id="ARBA00022454"/>
    </source>
</evidence>
<dbReference type="InterPro" id="IPR009071">
    <property type="entry name" value="HMG_box_dom"/>
</dbReference>
<comment type="subcellular location">
    <subcellularLocation>
        <location evidence="11">Nucleus</location>
    </subcellularLocation>
    <subcellularLocation>
        <location evidence="11">Chromosome</location>
    </subcellularLocation>
</comment>
<feature type="DNA-binding region" description="HMG box" evidence="10">
    <location>
        <begin position="557"/>
        <end position="625"/>
    </location>
</feature>
<feature type="compositionally biased region" description="Basic and acidic residues" evidence="12">
    <location>
        <begin position="537"/>
        <end position="546"/>
    </location>
</feature>